<dbReference type="InterPro" id="IPR058192">
    <property type="entry name" value="WHD_ROQ1-like"/>
</dbReference>
<dbReference type="InterPro" id="IPR035897">
    <property type="entry name" value="Toll_tir_struct_dom_sf"/>
</dbReference>
<keyword evidence="2" id="KW-0520">NAD</keyword>
<accession>A0AAN9FNZ0</accession>
<evidence type="ECO:0000256" key="1">
    <source>
        <dbReference type="ARBA" id="ARBA00022737"/>
    </source>
</evidence>
<keyword evidence="5" id="KW-1185">Reference proteome</keyword>
<evidence type="ECO:0000313" key="4">
    <source>
        <dbReference type="EMBL" id="KAK7278451.1"/>
    </source>
</evidence>
<dbReference type="FunFam" id="3.40.50.10140:FF:000007">
    <property type="entry name" value="Disease resistance protein (TIR-NBS-LRR class)"/>
    <property type="match status" value="1"/>
</dbReference>
<evidence type="ECO:0000256" key="2">
    <source>
        <dbReference type="ARBA" id="ARBA00023027"/>
    </source>
</evidence>
<dbReference type="SUPFAM" id="SSF52540">
    <property type="entry name" value="P-loop containing nucleoside triphosphate hydrolases"/>
    <property type="match status" value="1"/>
</dbReference>
<sequence>MSSSSTKDDFDVFISFRSEDTANFTSHLHQALCQYGIHTHVHDHNILKDEVWPSLSQTIKVSKVAIIVFSKNYGASTWCLKELVTILGCRRSQGQVVIPVFYEVDPSHVRKRTGTYREAFFKHETYFGDKQNETIKEWKAALTEAANISGWDSHSHDHKIEPQFMEKIVKDVIEKLDLRVDEIYDVKTWSFSKSIELFSLQAFKKRHPIEGYEHLSRRAVDYARGVPLVLKVLGLNLHSESTEFWGNELKKLENHHNDEIQHALQRSYDRLDSIQKQIFLDIAFLFKDECKDDVLRILDACGFSATSGVQILEEKALITISKNKIKMHDLIQEMGLRMVREDIQDPGKRSRLRDIGEVSDLLENKKGSDAVEGITLDLSHVNDSLSLSADTFNMMNRLRFLKLYTSSGKRPSNLNYPGVLSKISDNLRYLEWHGYNLKSLPATFSAKMLVEIHLPHSHVIELWSGVQEVVNLVRIGLQECKQLRNLPDLSKAPKLRWVNLSGCESLVALHTSLLCHDTLETLTLDGCKNLKSLKGVKHLKSLKNINVHGSTSLKEFSLSSDSIKILDLSNTGIKTLDSSIGRLRKLVSLNLQGLSLNNLPNEISSIKHLHELRISNLEGAIEKNKLQVIFDGIKYLRKLHLNDCVNLSELPDNIGGLLSLQELKLDGCCGLKTLPESVENLGHLETLSLQNCKKLVCLPTLPANVKVLNAVNCRELVQASVFNILVVDKNGNGTKFISFENCVKLERPVASQCTQLIMLNAASTDEKKARPWVKYNWRFNVDQSVRVCLPGRVVPECFTYRKTEPLFDIDVNVDSPCGCHGVVLCVVVSGKKGALLGMEKRSGEIWCECYLEDGTRVGDATMPFNEAITELNLDHVYIWYDHVFSDVLAFYAQRRVACKFVFCVRNEKGERDVLDVGIKECGLRLLLLGDYYGLLHT</sequence>
<dbReference type="Pfam" id="PF01582">
    <property type="entry name" value="TIR"/>
    <property type="match status" value="1"/>
</dbReference>
<dbReference type="Proteomes" id="UP001359559">
    <property type="component" value="Unassembled WGS sequence"/>
</dbReference>
<dbReference type="GO" id="GO:0007165">
    <property type="term" value="P:signal transduction"/>
    <property type="evidence" value="ECO:0007669"/>
    <property type="project" value="InterPro"/>
</dbReference>
<dbReference type="SMART" id="SM00255">
    <property type="entry name" value="TIR"/>
    <property type="match status" value="1"/>
</dbReference>
<dbReference type="Gene3D" id="3.40.50.10140">
    <property type="entry name" value="Toll/interleukin-1 receptor homology (TIR) domain"/>
    <property type="match status" value="1"/>
</dbReference>
<dbReference type="InterPro" id="IPR042197">
    <property type="entry name" value="Apaf_helical"/>
</dbReference>
<organism evidence="4 5">
    <name type="scientific">Clitoria ternatea</name>
    <name type="common">Butterfly pea</name>
    <dbReference type="NCBI Taxonomy" id="43366"/>
    <lineage>
        <taxon>Eukaryota</taxon>
        <taxon>Viridiplantae</taxon>
        <taxon>Streptophyta</taxon>
        <taxon>Embryophyta</taxon>
        <taxon>Tracheophyta</taxon>
        <taxon>Spermatophyta</taxon>
        <taxon>Magnoliopsida</taxon>
        <taxon>eudicotyledons</taxon>
        <taxon>Gunneridae</taxon>
        <taxon>Pentapetalae</taxon>
        <taxon>rosids</taxon>
        <taxon>fabids</taxon>
        <taxon>Fabales</taxon>
        <taxon>Fabaceae</taxon>
        <taxon>Papilionoideae</taxon>
        <taxon>50 kb inversion clade</taxon>
        <taxon>NPAAA clade</taxon>
        <taxon>indigoferoid/millettioid clade</taxon>
        <taxon>Phaseoleae</taxon>
        <taxon>Clitoria</taxon>
    </lineage>
</organism>
<dbReference type="PRINTS" id="PR00364">
    <property type="entry name" value="DISEASERSIST"/>
</dbReference>
<gene>
    <name evidence="4" type="ORF">RJT34_23480</name>
</gene>
<dbReference type="InterPro" id="IPR044974">
    <property type="entry name" value="Disease_R_plants"/>
</dbReference>
<dbReference type="InterPro" id="IPR032675">
    <property type="entry name" value="LRR_dom_sf"/>
</dbReference>
<dbReference type="SUPFAM" id="SSF52058">
    <property type="entry name" value="L domain-like"/>
    <property type="match status" value="1"/>
</dbReference>
<dbReference type="PROSITE" id="PS50104">
    <property type="entry name" value="TIR"/>
    <property type="match status" value="1"/>
</dbReference>
<evidence type="ECO:0000259" key="3">
    <source>
        <dbReference type="PROSITE" id="PS50104"/>
    </source>
</evidence>
<keyword evidence="1" id="KW-0677">Repeat</keyword>
<dbReference type="InterPro" id="IPR027417">
    <property type="entry name" value="P-loop_NTPase"/>
</dbReference>
<comment type="caution">
    <text evidence="4">The sequence shown here is derived from an EMBL/GenBank/DDBJ whole genome shotgun (WGS) entry which is preliminary data.</text>
</comment>
<dbReference type="PANTHER" id="PTHR11017:SF562">
    <property type="entry name" value="ADP-RIBOSYL CYCLASE_CYCLIC ADP-RIBOSE HYDROLASE"/>
    <property type="match status" value="1"/>
</dbReference>
<evidence type="ECO:0000313" key="5">
    <source>
        <dbReference type="Proteomes" id="UP001359559"/>
    </source>
</evidence>
<dbReference type="InterPro" id="IPR000157">
    <property type="entry name" value="TIR_dom"/>
</dbReference>
<protein>
    <recommendedName>
        <fullName evidence="3">TIR domain-containing protein</fullName>
    </recommendedName>
</protein>
<feature type="domain" description="TIR" evidence="3">
    <location>
        <begin position="8"/>
        <end position="176"/>
    </location>
</feature>
<dbReference type="Pfam" id="PF23282">
    <property type="entry name" value="WHD_ROQ1"/>
    <property type="match status" value="1"/>
</dbReference>
<dbReference type="Gene3D" id="1.10.8.430">
    <property type="entry name" value="Helical domain of apoptotic protease-activating factors"/>
    <property type="match status" value="1"/>
</dbReference>
<dbReference type="EMBL" id="JAYKXN010000006">
    <property type="protein sequence ID" value="KAK7278451.1"/>
    <property type="molecule type" value="Genomic_DNA"/>
</dbReference>
<reference evidence="4 5" key="1">
    <citation type="submission" date="2024-01" db="EMBL/GenBank/DDBJ databases">
        <title>The genomes of 5 underutilized Papilionoideae crops provide insights into root nodulation and disease resistance.</title>
        <authorList>
            <person name="Yuan L."/>
        </authorList>
    </citation>
    <scope>NUCLEOTIDE SEQUENCE [LARGE SCALE GENOMIC DNA]</scope>
    <source>
        <strain evidence="4">LY-2023</strain>
        <tissue evidence="4">Leaf</tissue>
    </source>
</reference>
<dbReference type="SUPFAM" id="SSF52200">
    <property type="entry name" value="Toll/Interleukin receptor TIR domain"/>
    <property type="match status" value="1"/>
</dbReference>
<dbReference type="GO" id="GO:0006952">
    <property type="term" value="P:defense response"/>
    <property type="evidence" value="ECO:0007669"/>
    <property type="project" value="InterPro"/>
</dbReference>
<dbReference type="PANTHER" id="PTHR11017">
    <property type="entry name" value="LEUCINE-RICH REPEAT-CONTAINING PROTEIN"/>
    <property type="match status" value="1"/>
</dbReference>
<dbReference type="Gene3D" id="3.80.10.10">
    <property type="entry name" value="Ribonuclease Inhibitor"/>
    <property type="match status" value="2"/>
</dbReference>
<dbReference type="AlphaFoldDB" id="A0AAN9FNZ0"/>
<name>A0AAN9FNZ0_CLITE</name>
<proteinExistence type="predicted"/>